<evidence type="ECO:0000313" key="1">
    <source>
        <dbReference type="EMBL" id="DAE19770.1"/>
    </source>
</evidence>
<organism evidence="1">
    <name type="scientific">Siphoviridae sp. cteoh1</name>
    <dbReference type="NCBI Taxonomy" id="2826407"/>
    <lineage>
        <taxon>Viruses</taxon>
        <taxon>Duplodnaviria</taxon>
        <taxon>Heunggongvirae</taxon>
        <taxon>Uroviricota</taxon>
        <taxon>Caudoviricetes</taxon>
    </lineage>
</organism>
<sequence>MKTVIARFAEVKKLISQGEVTGTDEEGTEVSVNKIEEALKTAGVALRDTTG</sequence>
<dbReference type="EMBL" id="BK015686">
    <property type="protein sequence ID" value="DAE19770.1"/>
    <property type="molecule type" value="Genomic_DNA"/>
</dbReference>
<reference evidence="1" key="1">
    <citation type="journal article" date="2021" name="Proc. Natl. Acad. Sci. U.S.A.">
        <title>A Catalog of Tens of Thousands of Viruses from Human Metagenomes Reveals Hidden Associations with Chronic Diseases.</title>
        <authorList>
            <person name="Tisza M.J."/>
            <person name="Buck C.B."/>
        </authorList>
    </citation>
    <scope>NUCLEOTIDE SEQUENCE</scope>
    <source>
        <strain evidence="1">Cteoh1</strain>
    </source>
</reference>
<accession>A0A8S5QL91</accession>
<proteinExistence type="predicted"/>
<protein>
    <submittedName>
        <fullName evidence="1">Uncharacterized protein</fullName>
    </submittedName>
</protein>
<name>A0A8S5QL91_9CAUD</name>